<protein>
    <submittedName>
        <fullName evidence="1">Uncharacterized protein</fullName>
    </submittedName>
</protein>
<dbReference type="AlphaFoldDB" id="A0A1N7SCI9"/>
<sequence>MLFSSAHNAPPGPKVRLFGKFCRWMSGLIPLEPVSRQAPRDGKVSFFGGVRWAMRHSFVKCTASAVWTTAAQVVSAQATRAIAAKLARLCPTYLDMSANRGGVRAWGTRAGNARRRRPGDRADARSA</sequence>
<proteinExistence type="predicted"/>
<keyword evidence="2" id="KW-1185">Reference proteome</keyword>
<evidence type="ECO:0000313" key="2">
    <source>
        <dbReference type="Proteomes" id="UP000187012"/>
    </source>
</evidence>
<gene>
    <name evidence="1" type="ORF">BN2475_530006</name>
</gene>
<accession>A0A1N7SCI9</accession>
<organism evidence="1 2">
    <name type="scientific">Paraburkholderia ribeironis</name>
    <dbReference type="NCBI Taxonomy" id="1247936"/>
    <lineage>
        <taxon>Bacteria</taxon>
        <taxon>Pseudomonadati</taxon>
        <taxon>Pseudomonadota</taxon>
        <taxon>Betaproteobacteria</taxon>
        <taxon>Burkholderiales</taxon>
        <taxon>Burkholderiaceae</taxon>
        <taxon>Paraburkholderia</taxon>
    </lineage>
</organism>
<evidence type="ECO:0000313" key="1">
    <source>
        <dbReference type="EMBL" id="SIT45090.1"/>
    </source>
</evidence>
<reference evidence="1 2" key="1">
    <citation type="submission" date="2016-12" db="EMBL/GenBank/DDBJ databases">
        <authorList>
            <person name="Song W.-J."/>
            <person name="Kurnit D.M."/>
        </authorList>
    </citation>
    <scope>NUCLEOTIDE SEQUENCE [LARGE SCALE GENOMIC DNA]</scope>
    <source>
        <strain evidence="1 2">STM7296</strain>
    </source>
</reference>
<dbReference type="Proteomes" id="UP000187012">
    <property type="component" value="Unassembled WGS sequence"/>
</dbReference>
<name>A0A1N7SCI9_9BURK</name>
<dbReference type="EMBL" id="CYGX02000053">
    <property type="protein sequence ID" value="SIT45090.1"/>
    <property type="molecule type" value="Genomic_DNA"/>
</dbReference>